<evidence type="ECO:0000313" key="1">
    <source>
        <dbReference type="EMBL" id="TBU54770.1"/>
    </source>
</evidence>
<organism evidence="1 2">
    <name type="scientific">Dichomitus squalens</name>
    <dbReference type="NCBI Taxonomy" id="114155"/>
    <lineage>
        <taxon>Eukaryota</taxon>
        <taxon>Fungi</taxon>
        <taxon>Dikarya</taxon>
        <taxon>Basidiomycota</taxon>
        <taxon>Agaricomycotina</taxon>
        <taxon>Agaricomycetes</taxon>
        <taxon>Polyporales</taxon>
        <taxon>Polyporaceae</taxon>
        <taxon>Dichomitus</taxon>
    </lineage>
</organism>
<reference evidence="1 2" key="1">
    <citation type="submission" date="2019-01" db="EMBL/GenBank/DDBJ databases">
        <title>Draft genome sequences of three monokaryotic isolates of the white-rot basidiomycete fungus Dichomitus squalens.</title>
        <authorList>
            <consortium name="DOE Joint Genome Institute"/>
            <person name="Lopez S.C."/>
            <person name="Andreopoulos B."/>
            <person name="Pangilinan J."/>
            <person name="Lipzen A."/>
            <person name="Riley R."/>
            <person name="Ahrendt S."/>
            <person name="Ng V."/>
            <person name="Barry K."/>
            <person name="Daum C."/>
            <person name="Grigoriev I.V."/>
            <person name="Hilden K.S."/>
            <person name="Makela M.R."/>
            <person name="de Vries R.P."/>
        </authorList>
    </citation>
    <scope>NUCLEOTIDE SEQUENCE [LARGE SCALE GENOMIC DNA]</scope>
    <source>
        <strain evidence="1 2">CBS 464.89</strain>
    </source>
</reference>
<dbReference type="Proteomes" id="UP000292082">
    <property type="component" value="Unassembled WGS sequence"/>
</dbReference>
<dbReference type="AlphaFoldDB" id="A0A4Q9PKS3"/>
<accession>A0A4Q9PKS3</accession>
<proteinExistence type="predicted"/>
<dbReference type="EMBL" id="ML145181">
    <property type="protein sequence ID" value="TBU54770.1"/>
    <property type="molecule type" value="Genomic_DNA"/>
</dbReference>
<evidence type="ECO:0000313" key="2">
    <source>
        <dbReference type="Proteomes" id="UP000292082"/>
    </source>
</evidence>
<protein>
    <submittedName>
        <fullName evidence="1">Uncharacterized protein</fullName>
    </submittedName>
</protein>
<name>A0A4Q9PKS3_9APHY</name>
<sequence>MRPNYRRCQMLVESQPEPPKFRSASTGIADSASATRAGTTLTRLLRRSLSTAIRGVRLTIRSWQCPFDMTRLSPKSARLVPQKSIILASPAETHMIGGLDLGHIPLIRGTSFRLSKRKGCCVLDVLWTRQYLKEFYQSTMPHPYMGGFLKALATPVLAAR</sequence>
<gene>
    <name evidence="1" type="ORF">BD310DRAFT_908706</name>
</gene>
<keyword evidence="2" id="KW-1185">Reference proteome</keyword>